<sequence length="137" mass="15790">QQPTWRLWGEEKTDGAIYTVYLKKVRYHRPTRSLSSSHSDSDDEISHLEWETVRDSDDEISHLEWETVRVRFVKAGTLKRLVEALSTDDGELETTYVNVFLATYRSFSTLVSLDFQLCMVSSVQRIVLKKVASSASK</sequence>
<dbReference type="InterPro" id="IPR000651">
    <property type="entry name" value="Ras-like_Gua-exchang_fac_N"/>
</dbReference>
<feature type="non-terminal residue" evidence="3">
    <location>
        <position position="1"/>
    </location>
</feature>
<dbReference type="InterPro" id="IPR023578">
    <property type="entry name" value="Ras_GEF_dom_sf"/>
</dbReference>
<feature type="non-terminal residue" evidence="3">
    <location>
        <position position="137"/>
    </location>
</feature>
<dbReference type="GO" id="GO:0005085">
    <property type="term" value="F:guanyl-nucleotide exchange factor activity"/>
    <property type="evidence" value="ECO:0007669"/>
    <property type="project" value="UniProtKB-KW"/>
</dbReference>
<dbReference type="PROSITE" id="PS50212">
    <property type="entry name" value="RASGEF_NTER"/>
    <property type="match status" value="1"/>
</dbReference>
<dbReference type="EMBL" id="CAACVG010013298">
    <property type="protein sequence ID" value="VEN61670.1"/>
    <property type="molecule type" value="Genomic_DNA"/>
</dbReference>
<protein>
    <recommendedName>
        <fullName evidence="2">N-terminal Ras-GEF domain-containing protein</fullName>
    </recommendedName>
</protein>
<dbReference type="SUPFAM" id="SSF48366">
    <property type="entry name" value="Ras GEF"/>
    <property type="match status" value="1"/>
</dbReference>
<proteinExistence type="predicted"/>
<name>A0A653DN46_CALMS</name>
<evidence type="ECO:0000256" key="1">
    <source>
        <dbReference type="PROSITE-ProRule" id="PRU00135"/>
    </source>
</evidence>
<dbReference type="Pfam" id="PF00618">
    <property type="entry name" value="RasGEF_N"/>
    <property type="match status" value="1"/>
</dbReference>
<gene>
    <name evidence="3" type="ORF">CALMAC_LOCUS19013</name>
</gene>
<keyword evidence="1" id="KW-0344">Guanine-nucleotide releasing factor</keyword>
<evidence type="ECO:0000313" key="4">
    <source>
        <dbReference type="Proteomes" id="UP000410492"/>
    </source>
</evidence>
<evidence type="ECO:0000313" key="3">
    <source>
        <dbReference type="EMBL" id="VEN61670.1"/>
    </source>
</evidence>
<feature type="domain" description="N-terminal Ras-GEF" evidence="2">
    <location>
        <begin position="69"/>
        <end position="137"/>
    </location>
</feature>
<dbReference type="Proteomes" id="UP000410492">
    <property type="component" value="Unassembled WGS sequence"/>
</dbReference>
<keyword evidence="4" id="KW-1185">Reference proteome</keyword>
<reference evidence="3 4" key="1">
    <citation type="submission" date="2019-01" db="EMBL/GenBank/DDBJ databases">
        <authorList>
            <person name="Sayadi A."/>
        </authorList>
    </citation>
    <scope>NUCLEOTIDE SEQUENCE [LARGE SCALE GENOMIC DNA]</scope>
</reference>
<dbReference type="AlphaFoldDB" id="A0A653DN46"/>
<evidence type="ECO:0000259" key="2">
    <source>
        <dbReference type="PROSITE" id="PS50212"/>
    </source>
</evidence>
<dbReference type="Gene3D" id="1.20.870.10">
    <property type="entry name" value="Son of sevenless (SoS) protein Chain: S domain 1"/>
    <property type="match status" value="1"/>
</dbReference>
<accession>A0A653DN46</accession>
<organism evidence="3 4">
    <name type="scientific">Callosobruchus maculatus</name>
    <name type="common">Southern cowpea weevil</name>
    <name type="synonym">Pulse bruchid</name>
    <dbReference type="NCBI Taxonomy" id="64391"/>
    <lineage>
        <taxon>Eukaryota</taxon>
        <taxon>Metazoa</taxon>
        <taxon>Ecdysozoa</taxon>
        <taxon>Arthropoda</taxon>
        <taxon>Hexapoda</taxon>
        <taxon>Insecta</taxon>
        <taxon>Pterygota</taxon>
        <taxon>Neoptera</taxon>
        <taxon>Endopterygota</taxon>
        <taxon>Coleoptera</taxon>
        <taxon>Polyphaga</taxon>
        <taxon>Cucujiformia</taxon>
        <taxon>Chrysomeloidea</taxon>
        <taxon>Chrysomelidae</taxon>
        <taxon>Bruchinae</taxon>
        <taxon>Bruchini</taxon>
        <taxon>Callosobruchus</taxon>
    </lineage>
</organism>
<dbReference type="OrthoDB" id="26687at2759"/>